<evidence type="ECO:0000313" key="3">
    <source>
        <dbReference type="Proteomes" id="UP000051497"/>
    </source>
</evidence>
<dbReference type="EMBL" id="LKAJ02000001">
    <property type="protein sequence ID" value="MCS5709981.1"/>
    <property type="molecule type" value="Genomic_DNA"/>
</dbReference>
<reference evidence="2" key="3">
    <citation type="submission" date="2021-06" db="EMBL/GenBank/DDBJ databases">
        <title>Genomic Description and Analysis of Intracellular Bacteria, Candidatus Berkiella cookevillensis and Candidatus Berkiella aquae.</title>
        <authorList>
            <person name="Kidane D.T."/>
            <person name="Mehari Y.T."/>
            <person name="Rice F.C."/>
            <person name="Arivett B.A."/>
            <person name="Farone A.L."/>
            <person name="Berk S.G."/>
            <person name="Farone M.B."/>
        </authorList>
    </citation>
    <scope>NUCLEOTIDE SEQUENCE</scope>
    <source>
        <strain evidence="2">HT99</strain>
    </source>
</reference>
<proteinExistence type="predicted"/>
<sequence length="75" mass="7758">MRTLNQQDCLAVNGAASDGYRLTFVAVDIMDPGMAPQVAVLVGRLLSGQSDPSTIADAVSQAGGSLVEYLLIAPH</sequence>
<evidence type="ECO:0000313" key="2">
    <source>
        <dbReference type="EMBL" id="MCS5709981.1"/>
    </source>
</evidence>
<dbReference type="EMBL" id="LKAJ01000007">
    <property type="protein sequence ID" value="KRG21065.1"/>
    <property type="molecule type" value="Genomic_DNA"/>
</dbReference>
<dbReference type="RefSeq" id="WP_075066605.1">
    <property type="nucleotide sequence ID" value="NZ_LKAJ02000001.1"/>
</dbReference>
<gene>
    <name evidence="2" type="ORF">HT99x_000925</name>
    <name evidence="1" type="ORF">HT99x_01985</name>
</gene>
<reference evidence="2" key="2">
    <citation type="journal article" date="2016" name="Genome Announc.">
        <title>Draft Genome Sequences of Two Novel Amoeba-Resistant Intranuclear Bacteria, 'Candidatus Berkiella cookevillensis' and 'Candidatus Berkiella aquae'.</title>
        <authorList>
            <person name="Mehari Y.T."/>
            <person name="Arivett B.A."/>
            <person name="Farone A.L."/>
            <person name="Gunderson J.H."/>
            <person name="Farone M.B."/>
        </authorList>
    </citation>
    <scope>NUCLEOTIDE SEQUENCE</scope>
    <source>
        <strain evidence="2">HT99</strain>
    </source>
</reference>
<name>A0A0Q9YMI4_9GAMM</name>
<organism evidence="1">
    <name type="scientific">Candidatus Berkiella aquae</name>
    <dbReference type="NCBI Taxonomy" id="295108"/>
    <lineage>
        <taxon>Bacteria</taxon>
        <taxon>Pseudomonadati</taxon>
        <taxon>Pseudomonadota</taxon>
        <taxon>Gammaproteobacteria</taxon>
        <taxon>Candidatus Berkiellales</taxon>
        <taxon>Candidatus Berkiellaceae</taxon>
        <taxon>Candidatus Berkiella</taxon>
    </lineage>
</organism>
<dbReference type="STRING" id="295108.HT99x_01985"/>
<accession>A0A0Q9YMI4</accession>
<protein>
    <submittedName>
        <fullName evidence="1">Uncharacterized protein</fullName>
    </submittedName>
</protein>
<dbReference type="Proteomes" id="UP000051497">
    <property type="component" value="Unassembled WGS sequence"/>
</dbReference>
<keyword evidence="3" id="KW-1185">Reference proteome</keyword>
<evidence type="ECO:0000313" key="1">
    <source>
        <dbReference type="EMBL" id="KRG21065.1"/>
    </source>
</evidence>
<comment type="caution">
    <text evidence="1">The sequence shown here is derived from an EMBL/GenBank/DDBJ whole genome shotgun (WGS) entry which is preliminary data.</text>
</comment>
<dbReference type="AlphaFoldDB" id="A0A0Q9YMI4"/>
<reference evidence="1" key="1">
    <citation type="submission" date="2015-09" db="EMBL/GenBank/DDBJ databases">
        <title>Draft Genome Sequences of Two Novel Amoeba-resistant Intranuclear Bacteria, Candidatus Berkiella cookevillensis and Candidatus Berkiella aquae.</title>
        <authorList>
            <person name="Mehari Y.T."/>
            <person name="Arivett B.A."/>
            <person name="Farone A.L."/>
            <person name="Gunderson J.H."/>
            <person name="Farone M.B."/>
        </authorList>
    </citation>
    <scope>NUCLEOTIDE SEQUENCE [LARGE SCALE GENOMIC DNA]</scope>
    <source>
        <strain evidence="1">HT99</strain>
    </source>
</reference>